<dbReference type="Pfam" id="PF00069">
    <property type="entry name" value="Pkinase"/>
    <property type="match status" value="1"/>
</dbReference>
<feature type="region of interest" description="Disordered" evidence="18">
    <location>
        <begin position="827"/>
        <end position="870"/>
    </location>
</feature>
<keyword evidence="3" id="KW-1017">Isopeptide bond</keyword>
<evidence type="ECO:0000313" key="20">
    <source>
        <dbReference type="Ensembl" id="ENSOKIP00005030765.1"/>
    </source>
</evidence>
<feature type="compositionally biased region" description="Polar residues" evidence="18">
    <location>
        <begin position="170"/>
        <end position="180"/>
    </location>
</feature>
<dbReference type="PROSITE" id="PS50011">
    <property type="entry name" value="PROTEIN_KINASE_DOM"/>
    <property type="match status" value="1"/>
</dbReference>
<evidence type="ECO:0000256" key="7">
    <source>
        <dbReference type="ARBA" id="ARBA00022741"/>
    </source>
</evidence>
<dbReference type="FunFam" id="3.30.200.20:FF:000022">
    <property type="entry name" value="Homeodomain-interacting protein kinase 2 isoform 1"/>
    <property type="match status" value="1"/>
</dbReference>
<dbReference type="Gene3D" id="1.10.510.10">
    <property type="entry name" value="Transferase(Phosphotransferase) domain 1"/>
    <property type="match status" value="1"/>
</dbReference>
<keyword evidence="8" id="KW-0418">Kinase</keyword>
<feature type="compositionally biased region" description="Basic residues" evidence="18">
    <location>
        <begin position="852"/>
        <end position="862"/>
    </location>
</feature>
<reference evidence="20" key="2">
    <citation type="submission" date="2025-09" db="UniProtKB">
        <authorList>
            <consortium name="Ensembl"/>
        </authorList>
    </citation>
    <scope>IDENTIFICATION</scope>
</reference>
<keyword evidence="9 17" id="KW-0067">ATP-binding</keyword>
<sequence length="1146" mass="123782">MSSQLQVFSAPSSSSSAFCRVKKMKVENCVWDASSDCPYGSAGGQQGVGGYSFTPALGMAVPPFAPSALVFPPAPGSRGQVVVRPADSTGNLPRGSSRRLNDQYTHSSHTNSETASMGNGMRRQGQKRKNDEVVKGSGSGCGSVQILEELSAPPPVFSTRTGGGGGGTGQSIPHSAPTTKSSSSSGEGDYQLVQHEILCSVSCSYEVLEFLGRGTFGQVTKCWKRGTNDIVAIKILKNHPSYARQGQIEVGILNRLSAENADEFNFVRSYECFQHKGHTCLVFEMLEQNLYDFLKHSKFSPLPLQHIRPILQQVATALMKLKSLGLIHADLKPENIMLVDPLRQPYRVKVIDFGSASHVSKAVCSTYLQSRYYRAPEIILGLPFCEAIDMWSLGCVIAELFLGWPLYPGASEYDQIRYISQTQGLPAEYLLSAGTKTSRFFKRGPDSSYPVWRIKAPSDHEAEMGIKSKEARKYIFNCLDDMMQVNLSSHLEGTDMLAEKADRREFIDLLKRMLRLDADKRITPTKTLGHPFVTMSHLLDFPHSSHVKSCFQNMELCKHRSSSFDNNNNNNNNKTLFSTNTLPSAAAGNLTVTFSSQLSQHNQVPSAGGAVPLMNYQPALYQQATINIPGLAQQSVPVQARPTGLACQTEPFQQTLIVCPPNTIQGLQSSNKSSSFPVRMNSSAPIVNQNQSTQPLQLQPAMLTQGSCTPLMVATLHPHPPTVAGVAPQYSVPLGLGCDAGHPTLLEHTATVLAWPAGTQQILIPSSWQQVPGVAIHGSAHQTVVAESPVETLHPDTAQHTNSWRYGYHHGYNVCGVCRGSQYRGVLQQSQSTSDPSRGQATQRSQQERSGAGKRAKVRRGNNRTTSVAALSQPIIISDTPSPAVSVITIHSDSDEEDERKFHPASCGPAQRTNVISCLTVHDSDSSTASPLTPRLLAGSSTLTHLRGGGTSMGRSLAVVAPSVKTQPTETGEVAYTRLTHASMSNTLSNTHTQDILVLHVCLPLFLQVQPVVSSSSQDRSHGSLRRQATYPPSPASHYTFQEAPSLSTAPSLYTFPASAALASASQAMEQFLGRGHPTPSTYAPPTVSYGASGLARSDAGTRKESSVGSGMIHGVGLPATYQHQFTAGPPYISLSPRRLGQYPYL</sequence>
<feature type="compositionally biased region" description="Polar residues" evidence="18">
    <location>
        <begin position="102"/>
        <end position="117"/>
    </location>
</feature>
<feature type="binding site" evidence="17">
    <location>
        <position position="234"/>
    </location>
    <ligand>
        <name>ATP</name>
        <dbReference type="ChEBI" id="CHEBI:30616"/>
    </ligand>
</feature>
<gene>
    <name evidence="20" type="primary">LOC109891667</name>
</gene>
<evidence type="ECO:0000256" key="14">
    <source>
        <dbReference type="ARBA" id="ARBA00047899"/>
    </source>
</evidence>
<dbReference type="CDD" id="cd14211">
    <property type="entry name" value="STKc_HIPK"/>
    <property type="match status" value="1"/>
</dbReference>
<dbReference type="PANTHER" id="PTHR24058">
    <property type="entry name" value="DUAL SPECIFICITY PROTEIN KINASE"/>
    <property type="match status" value="1"/>
</dbReference>
<organism evidence="20 21">
    <name type="scientific">Oncorhynchus kisutch</name>
    <name type="common">Coho salmon</name>
    <name type="synonym">Salmo kisutch</name>
    <dbReference type="NCBI Taxonomy" id="8019"/>
    <lineage>
        <taxon>Eukaryota</taxon>
        <taxon>Metazoa</taxon>
        <taxon>Chordata</taxon>
        <taxon>Craniata</taxon>
        <taxon>Vertebrata</taxon>
        <taxon>Euteleostomi</taxon>
        <taxon>Actinopterygii</taxon>
        <taxon>Neopterygii</taxon>
        <taxon>Teleostei</taxon>
        <taxon>Protacanthopterygii</taxon>
        <taxon>Salmoniformes</taxon>
        <taxon>Salmonidae</taxon>
        <taxon>Salmoninae</taxon>
        <taxon>Oncorhynchus</taxon>
    </lineage>
</organism>
<protein>
    <recommendedName>
        <fullName evidence="2">non-specific serine/threonine protein kinase</fullName>
        <ecNumber evidence="2">2.7.11.1</ecNumber>
    </recommendedName>
</protein>
<feature type="region of interest" description="Disordered" evidence="18">
    <location>
        <begin position="152"/>
        <end position="187"/>
    </location>
</feature>
<feature type="domain" description="Protein kinase" evidence="19">
    <location>
        <begin position="205"/>
        <end position="533"/>
    </location>
</feature>
<evidence type="ECO:0000256" key="6">
    <source>
        <dbReference type="ARBA" id="ARBA00022679"/>
    </source>
</evidence>
<evidence type="ECO:0000256" key="2">
    <source>
        <dbReference type="ARBA" id="ARBA00012513"/>
    </source>
</evidence>
<proteinExistence type="inferred from homology"/>
<evidence type="ECO:0000256" key="11">
    <source>
        <dbReference type="ARBA" id="ARBA00023015"/>
    </source>
</evidence>
<evidence type="ECO:0000256" key="4">
    <source>
        <dbReference type="ARBA" id="ARBA00022527"/>
    </source>
</evidence>
<dbReference type="PANTHER" id="PTHR24058:SF126">
    <property type="entry name" value="HOMEODOMAIN-INTERACTING PROTEIN KINASE 1-LIKE ISOFORM X1-RELATED"/>
    <property type="match status" value="1"/>
</dbReference>
<dbReference type="AlphaFoldDB" id="A0A8C7FNG9"/>
<dbReference type="InterPro" id="IPR011009">
    <property type="entry name" value="Kinase-like_dom_sf"/>
</dbReference>
<evidence type="ECO:0000259" key="19">
    <source>
        <dbReference type="PROSITE" id="PS50011"/>
    </source>
</evidence>
<dbReference type="InterPro" id="IPR008271">
    <property type="entry name" value="Ser/Thr_kinase_AS"/>
</dbReference>
<evidence type="ECO:0000256" key="17">
    <source>
        <dbReference type="PROSITE-ProRule" id="PRU10141"/>
    </source>
</evidence>
<dbReference type="GO" id="GO:0007224">
    <property type="term" value="P:smoothened signaling pathway"/>
    <property type="evidence" value="ECO:0007669"/>
    <property type="project" value="TreeGrafter"/>
</dbReference>
<evidence type="ECO:0000256" key="8">
    <source>
        <dbReference type="ARBA" id="ARBA00022777"/>
    </source>
</evidence>
<evidence type="ECO:0000256" key="3">
    <source>
        <dbReference type="ARBA" id="ARBA00022499"/>
    </source>
</evidence>
<dbReference type="PROSITE" id="PS00108">
    <property type="entry name" value="PROTEIN_KINASE_ST"/>
    <property type="match status" value="1"/>
</dbReference>
<feature type="region of interest" description="Disordered" evidence="18">
    <location>
        <begin position="1016"/>
        <end position="1040"/>
    </location>
</feature>
<keyword evidence="13" id="KW-0539">Nucleus</keyword>
<dbReference type="SMART" id="SM00220">
    <property type="entry name" value="S_TKc"/>
    <property type="match status" value="1"/>
</dbReference>
<evidence type="ECO:0000256" key="12">
    <source>
        <dbReference type="ARBA" id="ARBA00023163"/>
    </source>
</evidence>
<feature type="region of interest" description="Disordered" evidence="18">
    <location>
        <begin position="76"/>
        <end position="138"/>
    </location>
</feature>
<keyword evidence="7 17" id="KW-0547">Nucleotide-binding</keyword>
<comment type="similarity">
    <text evidence="16">Belongs to the protein kinase superfamily. CMGC Ser/Thr protein kinase family. HIPK subfamily.</text>
</comment>
<comment type="catalytic activity">
    <reaction evidence="15">
        <text>L-seryl-[protein] + ATP = O-phospho-L-seryl-[protein] + ADP + H(+)</text>
        <dbReference type="Rhea" id="RHEA:17989"/>
        <dbReference type="Rhea" id="RHEA-COMP:9863"/>
        <dbReference type="Rhea" id="RHEA-COMP:11604"/>
        <dbReference type="ChEBI" id="CHEBI:15378"/>
        <dbReference type="ChEBI" id="CHEBI:29999"/>
        <dbReference type="ChEBI" id="CHEBI:30616"/>
        <dbReference type="ChEBI" id="CHEBI:83421"/>
        <dbReference type="ChEBI" id="CHEBI:456216"/>
        <dbReference type="EC" id="2.7.11.1"/>
    </reaction>
</comment>
<dbReference type="FunFam" id="1.10.510.10:FF:000029">
    <property type="entry name" value="Homeodomain-interacting protein kinase 2 isoform 1"/>
    <property type="match status" value="1"/>
</dbReference>
<dbReference type="GO" id="GO:0042771">
    <property type="term" value="P:intrinsic apoptotic signaling pathway in response to DNA damage by p53 class mediator"/>
    <property type="evidence" value="ECO:0007669"/>
    <property type="project" value="TreeGrafter"/>
</dbReference>
<dbReference type="GO" id="GO:0004713">
    <property type="term" value="F:protein tyrosine kinase activity"/>
    <property type="evidence" value="ECO:0007669"/>
    <property type="project" value="TreeGrafter"/>
</dbReference>
<dbReference type="GO" id="GO:0005524">
    <property type="term" value="F:ATP binding"/>
    <property type="evidence" value="ECO:0007669"/>
    <property type="project" value="UniProtKB-UniRule"/>
</dbReference>
<keyword evidence="10" id="KW-0832">Ubl conjugation</keyword>
<evidence type="ECO:0000256" key="15">
    <source>
        <dbReference type="ARBA" id="ARBA00048679"/>
    </source>
</evidence>
<reference evidence="20" key="1">
    <citation type="submission" date="2025-08" db="UniProtKB">
        <authorList>
            <consortium name="Ensembl"/>
        </authorList>
    </citation>
    <scope>IDENTIFICATION</scope>
</reference>
<dbReference type="EC" id="2.7.11.1" evidence="2"/>
<keyword evidence="5" id="KW-0597">Phosphoprotein</keyword>
<dbReference type="GO" id="GO:0004674">
    <property type="term" value="F:protein serine/threonine kinase activity"/>
    <property type="evidence" value="ECO:0007669"/>
    <property type="project" value="UniProtKB-KW"/>
</dbReference>
<accession>A0A8C7FNG9</accession>
<comment type="subcellular location">
    <subcellularLocation>
        <location evidence="1">Nucleus</location>
    </subcellularLocation>
</comment>
<evidence type="ECO:0000256" key="18">
    <source>
        <dbReference type="SAM" id="MobiDB-lite"/>
    </source>
</evidence>
<dbReference type="InterPro" id="IPR017441">
    <property type="entry name" value="Protein_kinase_ATP_BS"/>
</dbReference>
<dbReference type="Ensembl" id="ENSOKIT00005032509.1">
    <property type="protein sequence ID" value="ENSOKIP00005030765.1"/>
    <property type="gene ID" value="ENSOKIG00005013191.1"/>
</dbReference>
<comment type="catalytic activity">
    <reaction evidence="14">
        <text>L-threonyl-[protein] + ATP = O-phospho-L-threonyl-[protein] + ADP + H(+)</text>
        <dbReference type="Rhea" id="RHEA:46608"/>
        <dbReference type="Rhea" id="RHEA-COMP:11060"/>
        <dbReference type="Rhea" id="RHEA-COMP:11605"/>
        <dbReference type="ChEBI" id="CHEBI:15378"/>
        <dbReference type="ChEBI" id="CHEBI:30013"/>
        <dbReference type="ChEBI" id="CHEBI:30616"/>
        <dbReference type="ChEBI" id="CHEBI:61977"/>
        <dbReference type="ChEBI" id="CHEBI:456216"/>
        <dbReference type="EC" id="2.7.11.1"/>
    </reaction>
</comment>
<dbReference type="GeneTree" id="ENSGT00940000155356"/>
<dbReference type="Gene3D" id="3.30.200.20">
    <property type="entry name" value="Phosphorylase Kinase, domain 1"/>
    <property type="match status" value="1"/>
</dbReference>
<keyword evidence="4" id="KW-0723">Serine/threonine-protein kinase</keyword>
<dbReference type="Proteomes" id="UP000694557">
    <property type="component" value="Unassembled WGS sequence"/>
</dbReference>
<feature type="compositionally biased region" description="Polar residues" evidence="18">
    <location>
        <begin position="827"/>
        <end position="849"/>
    </location>
</feature>
<keyword evidence="12" id="KW-0804">Transcription</keyword>
<evidence type="ECO:0000256" key="16">
    <source>
        <dbReference type="ARBA" id="ARBA00061380"/>
    </source>
</evidence>
<evidence type="ECO:0000313" key="21">
    <source>
        <dbReference type="Proteomes" id="UP000694557"/>
    </source>
</evidence>
<dbReference type="InterPro" id="IPR000719">
    <property type="entry name" value="Prot_kinase_dom"/>
</dbReference>
<keyword evidence="11" id="KW-0805">Transcription regulation</keyword>
<keyword evidence="21" id="KW-1185">Reference proteome</keyword>
<dbReference type="InterPro" id="IPR050494">
    <property type="entry name" value="Ser_Thr_dual-spec_kinase"/>
</dbReference>
<name>A0A8C7FNG9_ONCKI</name>
<keyword evidence="6" id="KW-0808">Transferase</keyword>
<evidence type="ECO:0000256" key="10">
    <source>
        <dbReference type="ARBA" id="ARBA00022843"/>
    </source>
</evidence>
<evidence type="ECO:0000256" key="13">
    <source>
        <dbReference type="ARBA" id="ARBA00023242"/>
    </source>
</evidence>
<dbReference type="GO" id="GO:0005737">
    <property type="term" value="C:cytoplasm"/>
    <property type="evidence" value="ECO:0007669"/>
    <property type="project" value="UniProtKB-ARBA"/>
</dbReference>
<dbReference type="SUPFAM" id="SSF56112">
    <property type="entry name" value="Protein kinase-like (PK-like)"/>
    <property type="match status" value="1"/>
</dbReference>
<dbReference type="PROSITE" id="PS00107">
    <property type="entry name" value="PROTEIN_KINASE_ATP"/>
    <property type="match status" value="1"/>
</dbReference>
<evidence type="ECO:0000256" key="9">
    <source>
        <dbReference type="ARBA" id="ARBA00022840"/>
    </source>
</evidence>
<evidence type="ECO:0000256" key="5">
    <source>
        <dbReference type="ARBA" id="ARBA00022553"/>
    </source>
</evidence>
<dbReference type="GO" id="GO:0016605">
    <property type="term" value="C:PML body"/>
    <property type="evidence" value="ECO:0007669"/>
    <property type="project" value="TreeGrafter"/>
</dbReference>
<evidence type="ECO:0000256" key="1">
    <source>
        <dbReference type="ARBA" id="ARBA00004123"/>
    </source>
</evidence>